<organism evidence="2 3">
    <name type="scientific">Streptomyces albireticuli</name>
    <dbReference type="NCBI Taxonomy" id="1940"/>
    <lineage>
        <taxon>Bacteria</taxon>
        <taxon>Bacillati</taxon>
        <taxon>Actinomycetota</taxon>
        <taxon>Actinomycetes</taxon>
        <taxon>Kitasatosporales</taxon>
        <taxon>Streptomycetaceae</taxon>
        <taxon>Streptomyces</taxon>
    </lineage>
</organism>
<dbReference type="Proteomes" id="UP000195755">
    <property type="component" value="Chromosome"/>
</dbReference>
<evidence type="ECO:0008006" key="4">
    <source>
        <dbReference type="Google" id="ProtNLM"/>
    </source>
</evidence>
<evidence type="ECO:0000313" key="2">
    <source>
        <dbReference type="EMBL" id="ARZ65689.1"/>
    </source>
</evidence>
<dbReference type="OrthoDB" id="4240265at2"/>
<name>A0A1Z2KUI4_9ACTN</name>
<gene>
    <name evidence="2" type="ORF">SMD11_0021</name>
</gene>
<accession>A0A1Z2KUI4</accession>
<protein>
    <recommendedName>
        <fullName evidence="4">Lipoprotein</fullName>
    </recommendedName>
</protein>
<reference evidence="2 3" key="1">
    <citation type="submission" date="2017-06" db="EMBL/GenBank/DDBJ databases">
        <title>Streptomyces albireticuli Genome sequencing and assembly.</title>
        <authorList>
            <person name="Wang Y."/>
            <person name="Du B."/>
            <person name="Ding Y."/>
            <person name="Liu H."/>
            <person name="Hou Q."/>
            <person name="Liu K."/>
            <person name="Yao L."/>
            <person name="Wang C."/>
        </authorList>
    </citation>
    <scope>NUCLEOTIDE SEQUENCE [LARGE SCALE GENOMIC DNA]</scope>
    <source>
        <strain evidence="2 3">MDJK11</strain>
    </source>
</reference>
<dbReference type="PROSITE" id="PS51257">
    <property type="entry name" value="PROKAR_LIPOPROTEIN"/>
    <property type="match status" value="1"/>
</dbReference>
<dbReference type="KEGG" id="salj:SMD11_0021"/>
<feature type="signal peptide" evidence="1">
    <location>
        <begin position="1"/>
        <end position="29"/>
    </location>
</feature>
<sequence length="178" mass="17773">MKKSSRVMTVLGIGGLLAGCLLTASSASAGSGGTSVVAERHLTTSQDVVRQTSAGVLLSASGGVPTTVISETVPAGSWVLSSNATLVSWEPSDYTRCTLYAGETAVGGATSMIGNASTGAGSGVYAATIAVQGAFSSAGPTTVSLRCAHDTTRNRAPYVDPGATLWLHRSDGLGQPKP</sequence>
<evidence type="ECO:0000256" key="1">
    <source>
        <dbReference type="SAM" id="SignalP"/>
    </source>
</evidence>
<keyword evidence="1" id="KW-0732">Signal</keyword>
<proteinExistence type="predicted"/>
<dbReference type="EMBL" id="CP021744">
    <property type="protein sequence ID" value="ARZ65689.1"/>
    <property type="molecule type" value="Genomic_DNA"/>
</dbReference>
<dbReference type="RefSeq" id="WP_087924427.1">
    <property type="nucleotide sequence ID" value="NZ_CP021744.1"/>
</dbReference>
<evidence type="ECO:0000313" key="3">
    <source>
        <dbReference type="Proteomes" id="UP000195755"/>
    </source>
</evidence>
<dbReference type="AlphaFoldDB" id="A0A1Z2KUI4"/>
<feature type="chain" id="PRO_5012757536" description="Lipoprotein" evidence="1">
    <location>
        <begin position="30"/>
        <end position="178"/>
    </location>
</feature>